<proteinExistence type="predicted"/>
<reference evidence="1 2" key="1">
    <citation type="journal article" date="2019" name="PLoS ONE">
        <title>Comparative genome analysis indicates high evolutionary potential of pathogenicity genes in Colletotrichum tanaceti.</title>
        <authorList>
            <person name="Lelwala R.V."/>
            <person name="Korhonen P.K."/>
            <person name="Young N.D."/>
            <person name="Scott J.B."/>
            <person name="Ades P.A."/>
            <person name="Gasser R.B."/>
            <person name="Taylor P.W.J."/>
        </authorList>
    </citation>
    <scope>NUCLEOTIDE SEQUENCE [LARGE SCALE GENOMIC DNA]</scope>
    <source>
        <strain evidence="1">BRIP57314</strain>
    </source>
</reference>
<protein>
    <submittedName>
        <fullName evidence="1">Uncharacterized protein</fullName>
    </submittedName>
</protein>
<keyword evidence="2" id="KW-1185">Reference proteome</keyword>
<dbReference type="Proteomes" id="UP000310108">
    <property type="component" value="Unassembled WGS sequence"/>
</dbReference>
<comment type="caution">
    <text evidence="1">The sequence shown here is derived from an EMBL/GenBank/DDBJ whole genome shotgun (WGS) entry which is preliminary data.</text>
</comment>
<evidence type="ECO:0000313" key="1">
    <source>
        <dbReference type="EMBL" id="TKW56127.1"/>
    </source>
</evidence>
<accession>A0A4U6XKR2</accession>
<name>A0A4U6XKR2_9PEZI</name>
<sequence length="56" mass="5954">MPVVGGPLASNDVDVDVSLLRNPPLLHLVGALLSLLSPEDIRRPLGQRPCPGGWMN</sequence>
<evidence type="ECO:0000313" key="2">
    <source>
        <dbReference type="Proteomes" id="UP000310108"/>
    </source>
</evidence>
<dbReference type="EMBL" id="PJEX01000076">
    <property type="protein sequence ID" value="TKW56127.1"/>
    <property type="molecule type" value="Genomic_DNA"/>
</dbReference>
<organism evidence="1 2">
    <name type="scientific">Colletotrichum tanaceti</name>
    <dbReference type="NCBI Taxonomy" id="1306861"/>
    <lineage>
        <taxon>Eukaryota</taxon>
        <taxon>Fungi</taxon>
        <taxon>Dikarya</taxon>
        <taxon>Ascomycota</taxon>
        <taxon>Pezizomycotina</taxon>
        <taxon>Sordariomycetes</taxon>
        <taxon>Hypocreomycetidae</taxon>
        <taxon>Glomerellales</taxon>
        <taxon>Glomerellaceae</taxon>
        <taxon>Colletotrichum</taxon>
        <taxon>Colletotrichum destructivum species complex</taxon>
    </lineage>
</organism>
<dbReference type="AlphaFoldDB" id="A0A4U6XKR2"/>
<gene>
    <name evidence="1" type="ORF">CTA1_3002</name>
</gene>